<evidence type="ECO:0000313" key="2">
    <source>
        <dbReference type="EMBL" id="SCC04811.1"/>
    </source>
</evidence>
<gene>
    <name evidence="2" type="ORF">GA0061071_104344</name>
</gene>
<dbReference type="AlphaFoldDB" id="A0A1C4BCZ7"/>
<organism evidence="2 3">
    <name type="scientific">Kosakonia oryzendophytica</name>
    <dbReference type="NCBI Taxonomy" id="1005665"/>
    <lineage>
        <taxon>Bacteria</taxon>
        <taxon>Pseudomonadati</taxon>
        <taxon>Pseudomonadota</taxon>
        <taxon>Gammaproteobacteria</taxon>
        <taxon>Enterobacterales</taxon>
        <taxon>Enterobacteriaceae</taxon>
        <taxon>Kosakonia</taxon>
    </lineage>
</organism>
<dbReference type="InterPro" id="IPR019734">
    <property type="entry name" value="TPR_rpt"/>
</dbReference>
<accession>A0A1C4BCZ7</accession>
<dbReference type="Pfam" id="PF12688">
    <property type="entry name" value="TPR_5"/>
    <property type="match status" value="1"/>
</dbReference>
<dbReference type="OrthoDB" id="193829at2"/>
<dbReference type="Gene3D" id="1.25.40.10">
    <property type="entry name" value="Tetratricopeptide repeat domain"/>
    <property type="match status" value="1"/>
</dbReference>
<evidence type="ECO:0000313" key="3">
    <source>
        <dbReference type="Proteomes" id="UP000198975"/>
    </source>
</evidence>
<feature type="domain" description="Tetratrico peptide repeat group 5" evidence="1">
    <location>
        <begin position="41"/>
        <end position="153"/>
    </location>
</feature>
<reference evidence="3" key="1">
    <citation type="submission" date="2016-08" db="EMBL/GenBank/DDBJ databases">
        <authorList>
            <person name="Varghese N."/>
            <person name="Submissions Spin"/>
        </authorList>
    </citation>
    <scope>NUCLEOTIDE SEQUENCE [LARGE SCALE GENOMIC DNA]</scope>
    <source>
        <strain evidence="3">REICA_082</strain>
    </source>
</reference>
<dbReference type="SUPFAM" id="SSF48452">
    <property type="entry name" value="TPR-like"/>
    <property type="match status" value="1"/>
</dbReference>
<protein>
    <submittedName>
        <fullName evidence="2">Tetratricopeptide repeat-containing protein</fullName>
    </submittedName>
</protein>
<evidence type="ECO:0000259" key="1">
    <source>
        <dbReference type="Pfam" id="PF12688"/>
    </source>
</evidence>
<name>A0A1C4BCZ7_9ENTR</name>
<dbReference type="Proteomes" id="UP000198975">
    <property type="component" value="Unassembled WGS sequence"/>
</dbReference>
<dbReference type="EMBL" id="FMAY01000004">
    <property type="protein sequence ID" value="SCC04811.1"/>
    <property type="molecule type" value="Genomic_DNA"/>
</dbReference>
<proteinExistence type="predicted"/>
<sequence length="159" mass="18305">MDTRLQAAIALRKQGEHEQSRQLLQALTTESELRALAFLHLAWSYDNQGLEQEAEHSYLAALDAGLDEEDRFEAQFGLASTWRCLGKYQQAKVLFEEIMIAWPQATEVRPFYALCLYNLGEHECAVSVLLASVAQHPDERTAPYQEVLRYYAQNPDQRW</sequence>
<dbReference type="InterPro" id="IPR011990">
    <property type="entry name" value="TPR-like_helical_dom_sf"/>
</dbReference>
<dbReference type="Pfam" id="PF13174">
    <property type="entry name" value="TPR_6"/>
    <property type="match status" value="1"/>
</dbReference>
<dbReference type="InterPro" id="IPR041656">
    <property type="entry name" value="TPR_5"/>
</dbReference>
<dbReference type="RefSeq" id="WP_088237062.1">
    <property type="nucleotide sequence ID" value="NZ_FMAY01000004.1"/>
</dbReference>
<keyword evidence="3" id="KW-1185">Reference proteome</keyword>